<evidence type="ECO:0000256" key="1">
    <source>
        <dbReference type="ARBA" id="ARBA00004123"/>
    </source>
</evidence>
<evidence type="ECO:0000256" key="4">
    <source>
        <dbReference type="SAM" id="MobiDB-lite"/>
    </source>
</evidence>
<evidence type="ECO:0000313" key="6">
    <source>
        <dbReference type="Proteomes" id="UP000603453"/>
    </source>
</evidence>
<keyword evidence="3" id="KW-0539">Nucleus</keyword>
<evidence type="ECO:0000256" key="2">
    <source>
        <dbReference type="ARBA" id="ARBA00007002"/>
    </source>
</evidence>
<dbReference type="OrthoDB" id="1739576at2759"/>
<dbReference type="EMBL" id="JAEPRD010000101">
    <property type="protein sequence ID" value="KAG2199105.1"/>
    <property type="molecule type" value="Genomic_DNA"/>
</dbReference>
<dbReference type="Proteomes" id="UP000603453">
    <property type="component" value="Unassembled WGS sequence"/>
</dbReference>
<accession>A0A8H7QVN6</accession>
<comment type="similarity">
    <text evidence="2">Belongs to the ISY1 family.</text>
</comment>
<sequence>MARNEEKAQSMLYRFREAQAAELGLGKRRERRPGFAGVVNTVTEAEKWRRDILSEISRKISKIQDVSLSDYQVRDLNDDINKMMGQKYHWEKRIQELGGADYTRSAPKMLNYEGREVPGTRGYKYFGRARDLPGCGLILLLTHHKIAPESTNRSRSEINRDIDADYYGYRDEEDLILLEYEKALEKELIAKLFEAPDEEKVSVDEPGKMEVDPVTGERQVEDAPAEADSVPTQKEVEAYLVQRRKQQLLDKYVSEDLKQNEEETKELTGQA</sequence>
<dbReference type="GO" id="GO:0000350">
    <property type="term" value="P:generation of catalytic spliceosome for second transesterification step"/>
    <property type="evidence" value="ECO:0007669"/>
    <property type="project" value="InterPro"/>
</dbReference>
<proteinExistence type="inferred from homology"/>
<gene>
    <name evidence="5" type="ORF">INT47_005109</name>
</gene>
<keyword evidence="6" id="KW-1185">Reference proteome</keyword>
<evidence type="ECO:0008006" key="7">
    <source>
        <dbReference type="Google" id="ProtNLM"/>
    </source>
</evidence>
<dbReference type="GO" id="GO:0005634">
    <property type="term" value="C:nucleus"/>
    <property type="evidence" value="ECO:0007669"/>
    <property type="project" value="UniProtKB-SubCell"/>
</dbReference>
<dbReference type="Gene3D" id="1.10.287.660">
    <property type="entry name" value="Helix hairpin bin"/>
    <property type="match status" value="1"/>
</dbReference>
<organism evidence="5 6">
    <name type="scientific">Mucor saturninus</name>
    <dbReference type="NCBI Taxonomy" id="64648"/>
    <lineage>
        <taxon>Eukaryota</taxon>
        <taxon>Fungi</taxon>
        <taxon>Fungi incertae sedis</taxon>
        <taxon>Mucoromycota</taxon>
        <taxon>Mucoromycotina</taxon>
        <taxon>Mucoromycetes</taxon>
        <taxon>Mucorales</taxon>
        <taxon>Mucorineae</taxon>
        <taxon>Mucoraceae</taxon>
        <taxon>Mucor</taxon>
    </lineage>
</organism>
<dbReference type="Pfam" id="PF06246">
    <property type="entry name" value="Isy1"/>
    <property type="match status" value="1"/>
</dbReference>
<dbReference type="FunFam" id="1.10.287.660:FF:000001">
    <property type="entry name" value="pre-mRNA-splicing factor ISY1 homolog"/>
    <property type="match status" value="1"/>
</dbReference>
<comment type="subcellular location">
    <subcellularLocation>
        <location evidence="1">Nucleus</location>
    </subcellularLocation>
</comment>
<dbReference type="SUPFAM" id="SSF140102">
    <property type="entry name" value="ISY1 domain-like"/>
    <property type="match status" value="1"/>
</dbReference>
<dbReference type="InterPro" id="IPR029012">
    <property type="entry name" value="Helix_hairpin_bin_sf"/>
</dbReference>
<evidence type="ECO:0000313" key="5">
    <source>
        <dbReference type="EMBL" id="KAG2199105.1"/>
    </source>
</evidence>
<name>A0A8H7QVN6_9FUNG</name>
<feature type="compositionally biased region" description="Basic and acidic residues" evidence="4">
    <location>
        <begin position="199"/>
        <end position="211"/>
    </location>
</feature>
<dbReference type="InterPro" id="IPR009360">
    <property type="entry name" value="Isy1"/>
</dbReference>
<dbReference type="PANTHER" id="PTHR13021">
    <property type="entry name" value="PRE-MRNA-SPLICING FACTOR ISY1"/>
    <property type="match status" value="1"/>
</dbReference>
<comment type="caution">
    <text evidence="5">The sequence shown here is derived from an EMBL/GenBank/DDBJ whole genome shotgun (WGS) entry which is preliminary data.</text>
</comment>
<reference evidence="5" key="1">
    <citation type="submission" date="2020-12" db="EMBL/GenBank/DDBJ databases">
        <title>Metabolic potential, ecology and presence of endohyphal bacteria is reflected in genomic diversity of Mucoromycotina.</title>
        <authorList>
            <person name="Muszewska A."/>
            <person name="Okrasinska A."/>
            <person name="Steczkiewicz K."/>
            <person name="Drgas O."/>
            <person name="Orlowska M."/>
            <person name="Perlinska-Lenart U."/>
            <person name="Aleksandrzak-Piekarczyk T."/>
            <person name="Szatraj K."/>
            <person name="Zielenkiewicz U."/>
            <person name="Pilsyk S."/>
            <person name="Malc E."/>
            <person name="Mieczkowski P."/>
            <person name="Kruszewska J.S."/>
            <person name="Biernat P."/>
            <person name="Pawlowska J."/>
        </authorList>
    </citation>
    <scope>NUCLEOTIDE SEQUENCE</scope>
    <source>
        <strain evidence="5">WA0000017839</strain>
    </source>
</reference>
<dbReference type="AlphaFoldDB" id="A0A8H7QVN6"/>
<evidence type="ECO:0000256" key="3">
    <source>
        <dbReference type="ARBA" id="ARBA00023242"/>
    </source>
</evidence>
<protein>
    <recommendedName>
        <fullName evidence="7">Pre-mRNA-splicing factor ISY1</fullName>
    </recommendedName>
</protein>
<feature type="region of interest" description="Disordered" evidence="4">
    <location>
        <begin position="199"/>
        <end position="233"/>
    </location>
</feature>
<dbReference type="InterPro" id="IPR037200">
    <property type="entry name" value="Isy1_sf"/>
</dbReference>